<dbReference type="PANTHER" id="PTHR47245">
    <property type="entry name" value="PEPTIDYLPROLYL ISOMERASE"/>
    <property type="match status" value="1"/>
</dbReference>
<dbReference type="InterPro" id="IPR050245">
    <property type="entry name" value="PrsA_foldase"/>
</dbReference>
<dbReference type="Pfam" id="PF00639">
    <property type="entry name" value="Rotamase"/>
    <property type="match status" value="1"/>
</dbReference>
<dbReference type="Proteomes" id="UP000221024">
    <property type="component" value="Unassembled WGS sequence"/>
</dbReference>
<reference evidence="4 5" key="1">
    <citation type="submission" date="2017-10" db="EMBL/GenBank/DDBJ databases">
        <title>Draft genome of Longimonas halophila.</title>
        <authorList>
            <person name="Goh K.M."/>
            <person name="Shamsir M.S."/>
            <person name="Lim S.W."/>
        </authorList>
    </citation>
    <scope>NUCLEOTIDE SEQUENCE [LARGE SCALE GENOMIC DNA]</scope>
    <source>
        <strain evidence="4 5">KCTC 42399</strain>
    </source>
</reference>
<dbReference type="GO" id="GO:0003755">
    <property type="term" value="F:peptidyl-prolyl cis-trans isomerase activity"/>
    <property type="evidence" value="ECO:0007669"/>
    <property type="project" value="UniProtKB-KW"/>
</dbReference>
<comment type="caution">
    <text evidence="4">The sequence shown here is derived from an EMBL/GenBank/DDBJ whole genome shotgun (WGS) entry which is preliminary data.</text>
</comment>
<feature type="region of interest" description="Disordered" evidence="2">
    <location>
        <begin position="530"/>
        <end position="557"/>
    </location>
</feature>
<dbReference type="InterPro" id="IPR046357">
    <property type="entry name" value="PPIase_dom_sf"/>
</dbReference>
<sequence>MQQSLTQARSVQRGCSASPFTHLLTTYFMRPVSSSVVAGGLLLASMFLLSACQLLSSSTQSAPPPVAAFNGQAIHYDELRAAWERQQVEDAPADTTQALLTFLNQYLNYRLKVHEATQAGYEEQPSIRREIATYTRERARPLFMDAHVTGPVLDTLLARRTQEVHSRHILIRVDEEAAPEDTMQAHAQIQALRDSVINGADFAELARAESDDPSASRQGQRGFEGDLGYLSAGQLVGPYEDVMYQHPIDAPPTVVRTPFGYHLIDVLDRKPRLPRTRIAHLHIRPDDASPEAREAARAEIDSLAAALSPDSTAFAEAAIAHSDDARTAENGGELGWLSIDQYVPPAFRNAVRPLDSDGAISDVVALDHGFYLIQRREAEPLPSDSEAEATFRERLDDLPRTEARRNALYASLRDTIAVTVDSSAVEQALGISDWSRPVAGTPRNAPDTALAVVGPDTLRTPDFETYLQAHSDLRGSALNDALYEWVDQRRLDHAAVTWAQTHASLDDELTAFTDGLLVFELMQDSVWTDGASSPSLNDDPQATASPASSPSNDREQAYVERLRARYGADLFPQRLREQHAAYQP</sequence>
<evidence type="ECO:0000313" key="4">
    <source>
        <dbReference type="EMBL" id="PEN09437.1"/>
    </source>
</evidence>
<evidence type="ECO:0000259" key="3">
    <source>
        <dbReference type="PROSITE" id="PS50198"/>
    </source>
</evidence>
<feature type="domain" description="PpiC" evidence="3">
    <location>
        <begin position="161"/>
        <end position="268"/>
    </location>
</feature>
<dbReference type="InterPro" id="IPR000297">
    <property type="entry name" value="PPIase_PpiC"/>
</dbReference>
<dbReference type="InterPro" id="IPR023058">
    <property type="entry name" value="PPIase_PpiC_CS"/>
</dbReference>
<proteinExistence type="predicted"/>
<name>A0A2H3NQG7_9BACT</name>
<evidence type="ECO:0000313" key="5">
    <source>
        <dbReference type="Proteomes" id="UP000221024"/>
    </source>
</evidence>
<dbReference type="EMBL" id="PDEP01000001">
    <property type="protein sequence ID" value="PEN09437.1"/>
    <property type="molecule type" value="Genomic_DNA"/>
</dbReference>
<gene>
    <name evidence="4" type="ORF">CRI93_01545</name>
</gene>
<organism evidence="4 5">
    <name type="scientific">Longimonas halophila</name>
    <dbReference type="NCBI Taxonomy" id="1469170"/>
    <lineage>
        <taxon>Bacteria</taxon>
        <taxon>Pseudomonadati</taxon>
        <taxon>Rhodothermota</taxon>
        <taxon>Rhodothermia</taxon>
        <taxon>Rhodothermales</taxon>
        <taxon>Salisaetaceae</taxon>
        <taxon>Longimonas</taxon>
    </lineage>
</organism>
<dbReference type="SUPFAM" id="SSF54534">
    <property type="entry name" value="FKBP-like"/>
    <property type="match status" value="2"/>
</dbReference>
<dbReference type="AlphaFoldDB" id="A0A2H3NQG7"/>
<dbReference type="OrthoDB" id="14196at2"/>
<dbReference type="PROSITE" id="PS01096">
    <property type="entry name" value="PPIC_PPIASE_1"/>
    <property type="match status" value="1"/>
</dbReference>
<dbReference type="Pfam" id="PF13616">
    <property type="entry name" value="Rotamase_3"/>
    <property type="match status" value="1"/>
</dbReference>
<feature type="compositionally biased region" description="Polar residues" evidence="2">
    <location>
        <begin position="530"/>
        <end position="543"/>
    </location>
</feature>
<dbReference type="Gene3D" id="3.10.50.40">
    <property type="match status" value="2"/>
</dbReference>
<evidence type="ECO:0000256" key="2">
    <source>
        <dbReference type="SAM" id="MobiDB-lite"/>
    </source>
</evidence>
<dbReference type="PROSITE" id="PS50198">
    <property type="entry name" value="PPIC_PPIASE_2"/>
    <property type="match status" value="2"/>
</dbReference>
<accession>A0A2H3NQG7</accession>
<protein>
    <recommendedName>
        <fullName evidence="3">PpiC domain-containing protein</fullName>
    </recommendedName>
</protein>
<evidence type="ECO:0000256" key="1">
    <source>
        <dbReference type="PROSITE-ProRule" id="PRU00278"/>
    </source>
</evidence>
<keyword evidence="1" id="KW-0413">Isomerase</keyword>
<dbReference type="PANTHER" id="PTHR47245:SF2">
    <property type="entry name" value="PEPTIDYL-PROLYL CIS-TRANS ISOMERASE HP_0175-RELATED"/>
    <property type="match status" value="1"/>
</dbReference>
<keyword evidence="5" id="KW-1185">Reference proteome</keyword>
<feature type="domain" description="PpiC" evidence="3">
    <location>
        <begin position="273"/>
        <end position="377"/>
    </location>
</feature>
<keyword evidence="1" id="KW-0697">Rotamase</keyword>